<name>A0A426ZI64_ENSVE</name>
<dbReference type="Proteomes" id="UP000287651">
    <property type="component" value="Unassembled WGS sequence"/>
</dbReference>
<protein>
    <submittedName>
        <fullName evidence="2">Uncharacterized protein</fullName>
    </submittedName>
</protein>
<comment type="caution">
    <text evidence="2">The sequence shown here is derived from an EMBL/GenBank/DDBJ whole genome shotgun (WGS) entry which is preliminary data.</text>
</comment>
<evidence type="ECO:0000256" key="1">
    <source>
        <dbReference type="SAM" id="MobiDB-lite"/>
    </source>
</evidence>
<evidence type="ECO:0000313" key="2">
    <source>
        <dbReference type="EMBL" id="RRT63693.1"/>
    </source>
</evidence>
<dbReference type="AlphaFoldDB" id="A0A426ZI64"/>
<accession>A0A426ZI64</accession>
<evidence type="ECO:0000313" key="3">
    <source>
        <dbReference type="Proteomes" id="UP000287651"/>
    </source>
</evidence>
<gene>
    <name evidence="2" type="ORF">B296_00039086</name>
</gene>
<reference evidence="2 3" key="1">
    <citation type="journal article" date="2014" name="Agronomy (Basel)">
        <title>A Draft Genome Sequence for Ensete ventricosum, the Drought-Tolerant Tree Against Hunger.</title>
        <authorList>
            <person name="Harrison J."/>
            <person name="Moore K.A."/>
            <person name="Paszkiewicz K."/>
            <person name="Jones T."/>
            <person name="Grant M."/>
            <person name="Ambacheew D."/>
            <person name="Muzemil S."/>
            <person name="Studholme D.J."/>
        </authorList>
    </citation>
    <scope>NUCLEOTIDE SEQUENCE [LARGE SCALE GENOMIC DNA]</scope>
</reference>
<dbReference type="EMBL" id="AMZH03006489">
    <property type="protein sequence ID" value="RRT63693.1"/>
    <property type="molecule type" value="Genomic_DNA"/>
</dbReference>
<feature type="region of interest" description="Disordered" evidence="1">
    <location>
        <begin position="55"/>
        <end position="97"/>
    </location>
</feature>
<organism evidence="2 3">
    <name type="scientific">Ensete ventricosum</name>
    <name type="common">Abyssinian banana</name>
    <name type="synonym">Musa ensete</name>
    <dbReference type="NCBI Taxonomy" id="4639"/>
    <lineage>
        <taxon>Eukaryota</taxon>
        <taxon>Viridiplantae</taxon>
        <taxon>Streptophyta</taxon>
        <taxon>Embryophyta</taxon>
        <taxon>Tracheophyta</taxon>
        <taxon>Spermatophyta</taxon>
        <taxon>Magnoliopsida</taxon>
        <taxon>Liliopsida</taxon>
        <taxon>Zingiberales</taxon>
        <taxon>Musaceae</taxon>
        <taxon>Ensete</taxon>
    </lineage>
</organism>
<proteinExistence type="predicted"/>
<feature type="compositionally biased region" description="Basic and acidic residues" evidence="1">
    <location>
        <begin position="69"/>
        <end position="81"/>
    </location>
</feature>
<feature type="compositionally biased region" description="Acidic residues" evidence="1">
    <location>
        <begin position="58"/>
        <end position="68"/>
    </location>
</feature>
<sequence>MPRPTAPSTAIQALALKKLTRDELHERSAKGLCWHCDEPWSREHRCKKGRLLMIEPMKDEDSEPSEEGLEPKEEAREEEPHWPTTQCTHWLATLTRR</sequence>